<dbReference type="OrthoDB" id="9772788at2"/>
<keyword evidence="5 9" id="KW-0441">Lipid A biosynthesis</keyword>
<name>A0A429YXJ0_9HYPH</name>
<gene>
    <name evidence="9 10" type="primary">fabZ</name>
    <name evidence="10" type="ORF">EJC49_12860</name>
</gene>
<dbReference type="Gene3D" id="3.10.129.10">
    <property type="entry name" value="Hotdog Thioesterase"/>
    <property type="match status" value="1"/>
</dbReference>
<evidence type="ECO:0000313" key="10">
    <source>
        <dbReference type="EMBL" id="RST86047.1"/>
    </source>
</evidence>
<dbReference type="HAMAP" id="MF_00406">
    <property type="entry name" value="FabZ"/>
    <property type="match status" value="1"/>
</dbReference>
<dbReference type="SUPFAM" id="SSF54637">
    <property type="entry name" value="Thioesterase/thiol ester dehydrase-isomerase"/>
    <property type="match status" value="1"/>
</dbReference>
<evidence type="ECO:0000256" key="4">
    <source>
        <dbReference type="ARBA" id="ARBA00022516"/>
    </source>
</evidence>
<dbReference type="EC" id="4.2.1.59" evidence="9"/>
<dbReference type="GO" id="GO:0019171">
    <property type="term" value="F:(3R)-hydroxyacyl-[acyl-carrier-protein] dehydratase activity"/>
    <property type="evidence" value="ECO:0007669"/>
    <property type="project" value="UniProtKB-EC"/>
</dbReference>
<keyword evidence="4 9" id="KW-0444">Lipid biosynthesis</keyword>
<dbReference type="InterPro" id="IPR013114">
    <property type="entry name" value="FabA_FabZ"/>
</dbReference>
<evidence type="ECO:0000256" key="6">
    <source>
        <dbReference type="ARBA" id="ARBA00023098"/>
    </source>
</evidence>
<keyword evidence="6 9" id="KW-0443">Lipid metabolism</keyword>
<dbReference type="InterPro" id="IPR010084">
    <property type="entry name" value="FabZ"/>
</dbReference>
<dbReference type="RefSeq" id="WP_126700335.1">
    <property type="nucleotide sequence ID" value="NZ_RWKW01000043.1"/>
</dbReference>
<comment type="caution">
    <text evidence="10">The sequence shown here is derived from an EMBL/GenBank/DDBJ whole genome shotgun (WGS) entry which is preliminary data.</text>
</comment>
<keyword evidence="11" id="KW-1185">Reference proteome</keyword>
<evidence type="ECO:0000256" key="5">
    <source>
        <dbReference type="ARBA" id="ARBA00022556"/>
    </source>
</evidence>
<dbReference type="AlphaFoldDB" id="A0A429YXJ0"/>
<dbReference type="PANTHER" id="PTHR30272:SF1">
    <property type="entry name" value="3-HYDROXYACYL-[ACYL-CARRIER-PROTEIN] DEHYDRATASE"/>
    <property type="match status" value="1"/>
</dbReference>
<feature type="active site" evidence="9">
    <location>
        <position position="58"/>
    </location>
</feature>
<comment type="similarity">
    <text evidence="2 9">Belongs to the thioester dehydratase family. FabZ subfamily.</text>
</comment>
<evidence type="ECO:0000256" key="3">
    <source>
        <dbReference type="ARBA" id="ARBA00022490"/>
    </source>
</evidence>
<dbReference type="GO" id="GO:0009245">
    <property type="term" value="P:lipid A biosynthetic process"/>
    <property type="evidence" value="ECO:0007669"/>
    <property type="project" value="UniProtKB-UniRule"/>
</dbReference>
<dbReference type="CDD" id="cd01288">
    <property type="entry name" value="FabZ"/>
    <property type="match status" value="1"/>
</dbReference>
<dbReference type="InterPro" id="IPR029069">
    <property type="entry name" value="HotDog_dom_sf"/>
</dbReference>
<dbReference type="Pfam" id="PF07977">
    <property type="entry name" value="FabA"/>
    <property type="match status" value="1"/>
</dbReference>
<sequence>MAEGGGQTLEAVDIVGLLKLLPHRYPFLLVDRLVEIDGNDSAVGIKNVSMNEPHFQGHFPGHPVMPGVLIVEAMAQTAGAICIRKSGMETPSLVYFMAIDGAKFRKPVTPGDQLRIHVKKLKDRGGIFRYACEARVDGVKVAEAQLTAMMTPKQPG</sequence>
<dbReference type="EMBL" id="RWKW01000043">
    <property type="protein sequence ID" value="RST86047.1"/>
    <property type="molecule type" value="Genomic_DNA"/>
</dbReference>
<keyword evidence="3 9" id="KW-0963">Cytoplasm</keyword>
<dbReference type="NCBIfam" id="NF000582">
    <property type="entry name" value="PRK00006.1"/>
    <property type="match status" value="1"/>
</dbReference>
<comment type="function">
    <text evidence="8 9">Involved in unsaturated fatty acids biosynthesis. Catalyzes the dehydration of short chain beta-hydroxyacyl-ACPs and long chain saturated and unsaturated beta-hydroxyacyl-ACPs.</text>
</comment>
<evidence type="ECO:0000256" key="1">
    <source>
        <dbReference type="ARBA" id="ARBA00004496"/>
    </source>
</evidence>
<dbReference type="GO" id="GO:0006633">
    <property type="term" value="P:fatty acid biosynthetic process"/>
    <property type="evidence" value="ECO:0007669"/>
    <property type="project" value="UniProtKB-UniRule"/>
</dbReference>
<keyword evidence="7 9" id="KW-0456">Lyase</keyword>
<evidence type="ECO:0000256" key="2">
    <source>
        <dbReference type="ARBA" id="ARBA00009174"/>
    </source>
</evidence>
<comment type="subcellular location">
    <subcellularLocation>
        <location evidence="1 9">Cytoplasm</location>
    </subcellularLocation>
</comment>
<organism evidence="10 11">
    <name type="scientific">Aquibium carbonis</name>
    <dbReference type="NCBI Taxonomy" id="2495581"/>
    <lineage>
        <taxon>Bacteria</taxon>
        <taxon>Pseudomonadati</taxon>
        <taxon>Pseudomonadota</taxon>
        <taxon>Alphaproteobacteria</taxon>
        <taxon>Hyphomicrobiales</taxon>
        <taxon>Phyllobacteriaceae</taxon>
        <taxon>Aquibium</taxon>
    </lineage>
</organism>
<evidence type="ECO:0000256" key="9">
    <source>
        <dbReference type="HAMAP-Rule" id="MF_00406"/>
    </source>
</evidence>
<accession>A0A429YXJ0</accession>
<reference evidence="10 11" key="1">
    <citation type="submission" date="2018-12" db="EMBL/GenBank/DDBJ databases">
        <title>Mesorhizobium carbonis sp. nov., isolated from coal mine water.</title>
        <authorList>
            <person name="Xin W."/>
            <person name="Xu Z."/>
            <person name="Xiang F."/>
            <person name="Zhang J."/>
            <person name="Xi L."/>
            <person name="Liu J."/>
        </authorList>
    </citation>
    <scope>NUCLEOTIDE SEQUENCE [LARGE SCALE GENOMIC DNA]</scope>
    <source>
        <strain evidence="10 11">B2.3</strain>
    </source>
</reference>
<dbReference type="GO" id="GO:0005737">
    <property type="term" value="C:cytoplasm"/>
    <property type="evidence" value="ECO:0007669"/>
    <property type="project" value="UniProtKB-SubCell"/>
</dbReference>
<evidence type="ECO:0000313" key="11">
    <source>
        <dbReference type="Proteomes" id="UP000278398"/>
    </source>
</evidence>
<dbReference type="PANTHER" id="PTHR30272">
    <property type="entry name" value="3-HYDROXYACYL-[ACYL-CARRIER-PROTEIN] DEHYDRATASE"/>
    <property type="match status" value="1"/>
</dbReference>
<comment type="catalytic activity">
    <reaction evidence="9">
        <text>a (3R)-hydroxyacyl-[ACP] = a (2E)-enoyl-[ACP] + H2O</text>
        <dbReference type="Rhea" id="RHEA:13097"/>
        <dbReference type="Rhea" id="RHEA-COMP:9925"/>
        <dbReference type="Rhea" id="RHEA-COMP:9945"/>
        <dbReference type="ChEBI" id="CHEBI:15377"/>
        <dbReference type="ChEBI" id="CHEBI:78784"/>
        <dbReference type="ChEBI" id="CHEBI:78827"/>
        <dbReference type="EC" id="4.2.1.59"/>
    </reaction>
</comment>
<dbReference type="FunFam" id="3.10.129.10:FF:000001">
    <property type="entry name" value="3-hydroxyacyl-[acyl-carrier-protein] dehydratase FabZ"/>
    <property type="match status" value="1"/>
</dbReference>
<dbReference type="NCBIfam" id="TIGR01750">
    <property type="entry name" value="fabZ"/>
    <property type="match status" value="1"/>
</dbReference>
<dbReference type="Proteomes" id="UP000278398">
    <property type="component" value="Unassembled WGS sequence"/>
</dbReference>
<dbReference type="GO" id="GO:0016020">
    <property type="term" value="C:membrane"/>
    <property type="evidence" value="ECO:0007669"/>
    <property type="project" value="GOC"/>
</dbReference>
<evidence type="ECO:0000256" key="8">
    <source>
        <dbReference type="ARBA" id="ARBA00025049"/>
    </source>
</evidence>
<proteinExistence type="inferred from homology"/>
<protein>
    <recommendedName>
        <fullName evidence="9">3-hydroxyacyl-[acyl-carrier-protein] dehydratase FabZ</fullName>
        <ecNumber evidence="9">4.2.1.59</ecNumber>
    </recommendedName>
    <alternativeName>
        <fullName evidence="9">(3R)-hydroxymyristoyl-[acyl-carrier-protein] dehydratase</fullName>
        <shortName evidence="9">(3R)-hydroxymyristoyl-ACP dehydrase</shortName>
    </alternativeName>
    <alternativeName>
        <fullName evidence="9">Beta-hydroxyacyl-ACP dehydratase</fullName>
    </alternativeName>
</protein>
<evidence type="ECO:0000256" key="7">
    <source>
        <dbReference type="ARBA" id="ARBA00023239"/>
    </source>
</evidence>